<reference evidence="8 9" key="1">
    <citation type="submission" date="2016-11" db="EMBL/GenBank/DDBJ databases">
        <authorList>
            <person name="Varghese N."/>
            <person name="Submissions S."/>
        </authorList>
    </citation>
    <scope>NUCLEOTIDE SEQUENCE [LARGE SCALE GENOMIC DNA]</scope>
    <source>
        <strain evidence="8 9">DSM 29620</strain>
    </source>
</reference>
<evidence type="ECO:0000256" key="3">
    <source>
        <dbReference type="ARBA" id="ARBA00022692"/>
    </source>
</evidence>
<dbReference type="OrthoDB" id="554104at2"/>
<evidence type="ECO:0000313" key="9">
    <source>
        <dbReference type="Proteomes" id="UP000324252"/>
    </source>
</evidence>
<dbReference type="Pfam" id="PF03567">
    <property type="entry name" value="Sulfotransfer_2"/>
    <property type="match status" value="1"/>
</dbReference>
<accession>A0A1H0CPS8</accession>
<keyword evidence="5" id="KW-0333">Golgi apparatus</keyword>
<evidence type="ECO:0000256" key="2">
    <source>
        <dbReference type="ARBA" id="ARBA00022679"/>
    </source>
</evidence>
<keyword evidence="4" id="KW-1133">Transmembrane helix</keyword>
<name>A0A1H0CPS8_9RHOB</name>
<dbReference type="GO" id="GO:0008146">
    <property type="term" value="F:sulfotransferase activity"/>
    <property type="evidence" value="ECO:0007669"/>
    <property type="project" value="InterPro"/>
</dbReference>
<dbReference type="Proteomes" id="UP000324252">
    <property type="component" value="Unassembled WGS sequence"/>
</dbReference>
<proteinExistence type="predicted"/>
<evidence type="ECO:0000313" key="8">
    <source>
        <dbReference type="EMBL" id="SHJ42207.1"/>
    </source>
</evidence>
<dbReference type="InterPro" id="IPR018011">
    <property type="entry name" value="Carb_sulfotrans_8-10"/>
</dbReference>
<keyword evidence="2 8" id="KW-0808">Transferase</keyword>
<dbReference type="GO" id="GO:0016020">
    <property type="term" value="C:membrane"/>
    <property type="evidence" value="ECO:0007669"/>
    <property type="project" value="InterPro"/>
</dbReference>
<dbReference type="AlphaFoldDB" id="A0A1H0CPS8"/>
<keyword evidence="7" id="KW-0325">Glycoprotein</keyword>
<evidence type="ECO:0000256" key="7">
    <source>
        <dbReference type="ARBA" id="ARBA00023180"/>
    </source>
</evidence>
<keyword evidence="6" id="KW-0472">Membrane</keyword>
<dbReference type="EMBL" id="FQZZ01000001">
    <property type="protein sequence ID" value="SHJ42207.1"/>
    <property type="molecule type" value="Genomic_DNA"/>
</dbReference>
<gene>
    <name evidence="8" type="ORF">SAMN05444142_101196</name>
</gene>
<sequence>MTGSVAAPPFVPVGEPASAEVLDFLFRAYLGRPSAPANVAQLLDERKMTVAQIEEMLRKSPEYRSRGRLLQHGFRGASDGAILMIEPARLFFCPIAKVANTSVKDWALRLSGEGVSNAGSVHHHLDSGRSPMQIRHWPMASVAARMQSPGWARVAILRDPEDRLVSCYWDKFVRNRAQPGVLFHTAPVYRFFHGEEPTAEQVERGLSFRQFCHYINHAPRDAMDPHWAPQYRYLENHRWDRLFTMERIAGFEAFVLSRCPPELQHVRLGLANVAPRHAEPVAGDISDHLPCEMAGMAKPPNAALLSPDIRAFIRDYYALDRVLLAQARADQPE</sequence>
<dbReference type="InterPro" id="IPR005331">
    <property type="entry name" value="Sulfotransferase"/>
</dbReference>
<evidence type="ECO:0000256" key="6">
    <source>
        <dbReference type="ARBA" id="ARBA00023136"/>
    </source>
</evidence>
<evidence type="ECO:0000256" key="4">
    <source>
        <dbReference type="ARBA" id="ARBA00022989"/>
    </source>
</evidence>
<evidence type="ECO:0000256" key="1">
    <source>
        <dbReference type="ARBA" id="ARBA00004323"/>
    </source>
</evidence>
<keyword evidence="3" id="KW-0812">Transmembrane</keyword>
<dbReference type="GO" id="GO:0016051">
    <property type="term" value="P:carbohydrate biosynthetic process"/>
    <property type="evidence" value="ECO:0007669"/>
    <property type="project" value="InterPro"/>
</dbReference>
<organism evidence="8 9">
    <name type="scientific">Lutimaribacter pacificus</name>
    <dbReference type="NCBI Taxonomy" id="391948"/>
    <lineage>
        <taxon>Bacteria</taxon>
        <taxon>Pseudomonadati</taxon>
        <taxon>Pseudomonadota</taxon>
        <taxon>Alphaproteobacteria</taxon>
        <taxon>Rhodobacterales</taxon>
        <taxon>Roseobacteraceae</taxon>
        <taxon>Lutimaribacter</taxon>
    </lineage>
</organism>
<protein>
    <submittedName>
        <fullName evidence="8">Sulfotransferase family protein</fullName>
    </submittedName>
</protein>
<comment type="subcellular location">
    <subcellularLocation>
        <location evidence="1">Golgi apparatus membrane</location>
        <topology evidence="1">Single-pass type II membrane protein</topology>
    </subcellularLocation>
</comment>
<evidence type="ECO:0000256" key="5">
    <source>
        <dbReference type="ARBA" id="ARBA00023034"/>
    </source>
</evidence>
<dbReference type="PANTHER" id="PTHR12137">
    <property type="entry name" value="CARBOHYDRATE SULFOTRANSFERASE"/>
    <property type="match status" value="1"/>
</dbReference>
<dbReference type="RefSeq" id="WP_149786889.1">
    <property type="nucleotide sequence ID" value="NZ_FNIO01000001.1"/>
</dbReference>
<dbReference type="PANTHER" id="PTHR12137:SF54">
    <property type="entry name" value="CARBOHYDRATE SULFOTRANSFERASE"/>
    <property type="match status" value="1"/>
</dbReference>
<keyword evidence="9" id="KW-1185">Reference proteome</keyword>